<feature type="signal peptide" evidence="1">
    <location>
        <begin position="1"/>
        <end position="17"/>
    </location>
</feature>
<organism evidence="2 3">
    <name type="scientific">Eumeta variegata</name>
    <name type="common">Bagworm moth</name>
    <name type="synonym">Eumeta japonica</name>
    <dbReference type="NCBI Taxonomy" id="151549"/>
    <lineage>
        <taxon>Eukaryota</taxon>
        <taxon>Metazoa</taxon>
        <taxon>Ecdysozoa</taxon>
        <taxon>Arthropoda</taxon>
        <taxon>Hexapoda</taxon>
        <taxon>Insecta</taxon>
        <taxon>Pterygota</taxon>
        <taxon>Neoptera</taxon>
        <taxon>Endopterygota</taxon>
        <taxon>Lepidoptera</taxon>
        <taxon>Glossata</taxon>
        <taxon>Ditrysia</taxon>
        <taxon>Tineoidea</taxon>
        <taxon>Psychidae</taxon>
        <taxon>Oiketicinae</taxon>
        <taxon>Eumeta</taxon>
    </lineage>
</organism>
<name>A0A4C1U516_EUMVA</name>
<reference evidence="2 3" key="1">
    <citation type="journal article" date="2019" name="Commun. Biol.">
        <title>The bagworm genome reveals a unique fibroin gene that provides high tensile strength.</title>
        <authorList>
            <person name="Kono N."/>
            <person name="Nakamura H."/>
            <person name="Ohtoshi R."/>
            <person name="Tomita M."/>
            <person name="Numata K."/>
            <person name="Arakawa K."/>
        </authorList>
    </citation>
    <scope>NUCLEOTIDE SEQUENCE [LARGE SCALE GENOMIC DNA]</scope>
</reference>
<feature type="chain" id="PRO_5020032497" evidence="1">
    <location>
        <begin position="18"/>
        <end position="107"/>
    </location>
</feature>
<accession>A0A4C1U516</accession>
<evidence type="ECO:0000313" key="3">
    <source>
        <dbReference type="Proteomes" id="UP000299102"/>
    </source>
</evidence>
<keyword evidence="1" id="KW-0732">Signal</keyword>
<protein>
    <submittedName>
        <fullName evidence="2">Uncharacterized protein</fullName>
    </submittedName>
</protein>
<evidence type="ECO:0000256" key="1">
    <source>
        <dbReference type="SAM" id="SignalP"/>
    </source>
</evidence>
<keyword evidence="3" id="KW-1185">Reference proteome</keyword>
<proteinExistence type="predicted"/>
<dbReference type="EMBL" id="BGZK01000128">
    <property type="protein sequence ID" value="GBP21411.1"/>
    <property type="molecule type" value="Genomic_DNA"/>
</dbReference>
<dbReference type="AlphaFoldDB" id="A0A4C1U516"/>
<gene>
    <name evidence="2" type="ORF">EVAR_12012_1</name>
</gene>
<dbReference type="Proteomes" id="UP000299102">
    <property type="component" value="Unassembled WGS sequence"/>
</dbReference>
<comment type="caution">
    <text evidence="2">The sequence shown here is derived from an EMBL/GenBank/DDBJ whole genome shotgun (WGS) entry which is preliminary data.</text>
</comment>
<sequence>MHCVIATFRLLLKGVQGRGNYENDKIRRSFQMAYRYIIIMRTADLIIVKGRSHLPFYKSTATWHCRPAARAAGESVAQTATQPADVAGHALNAAGCNLAVRLSPSQL</sequence>
<evidence type="ECO:0000313" key="2">
    <source>
        <dbReference type="EMBL" id="GBP21411.1"/>
    </source>
</evidence>